<evidence type="ECO:0000256" key="7">
    <source>
        <dbReference type="ARBA" id="ARBA00048742"/>
    </source>
</evidence>
<keyword evidence="1" id="KW-0443">Lipid metabolism</keyword>
<keyword evidence="9" id="KW-1185">Reference proteome</keyword>
<name>A0ABZ2M9K8_9BACT</name>
<dbReference type="Gene3D" id="3.10.129.30">
    <property type="entry name" value="Rv0098, thioesterase-like hot dog domain"/>
    <property type="match status" value="1"/>
</dbReference>
<protein>
    <recommendedName>
        <fullName evidence="5">(2E)-enoyl-[ACP] glycyltransferase</fullName>
        <ecNumber evidence="4">4.3.2.11</ecNumber>
    </recommendedName>
    <alternativeName>
        <fullName evidence="6">(2E)-unsaturated fatty acyl-[ACP] glycyltransferase</fullName>
    </alternativeName>
</protein>
<dbReference type="InterPro" id="IPR022598">
    <property type="entry name" value="FcoT_ThioEstase"/>
</dbReference>
<evidence type="ECO:0000313" key="8">
    <source>
        <dbReference type="EMBL" id="WXB19196.1"/>
    </source>
</evidence>
<evidence type="ECO:0000256" key="4">
    <source>
        <dbReference type="ARBA" id="ARBA00035127"/>
    </source>
</evidence>
<dbReference type="EMBL" id="CP089984">
    <property type="protein sequence ID" value="WXB19196.1"/>
    <property type="molecule type" value="Genomic_DNA"/>
</dbReference>
<reference evidence="8 9" key="1">
    <citation type="submission" date="2021-12" db="EMBL/GenBank/DDBJ databases">
        <title>Discovery of the Pendulisporaceae a myxobacterial family with distinct sporulation behavior and unique specialized metabolism.</title>
        <authorList>
            <person name="Garcia R."/>
            <person name="Popoff A."/>
            <person name="Bader C.D."/>
            <person name="Loehr J."/>
            <person name="Walesch S."/>
            <person name="Walt C."/>
            <person name="Boldt J."/>
            <person name="Bunk B."/>
            <person name="Haeckl F.J.F.P.J."/>
            <person name="Gunesch A.P."/>
            <person name="Birkelbach J."/>
            <person name="Nuebel U."/>
            <person name="Pietschmann T."/>
            <person name="Bach T."/>
            <person name="Mueller R."/>
        </authorList>
    </citation>
    <scope>NUCLEOTIDE SEQUENCE [LARGE SCALE GENOMIC DNA]</scope>
    <source>
        <strain evidence="8 9">MSr11954</strain>
    </source>
</reference>
<sequence length="172" mass="19045">MLATKATNAAEYPVEPEFIEQILRPYVNKGCVYLKSAVTEISEAGVSIYADFSIPESCYIDSTGHFNAVEFNICLNQMFYLACADGVRRKALPAMHAWSVDTFKQKQLPAMLITRLHSRFRKPINAVSFQGKGTIVRMRKLSSKFIHTQTTAVFSDPAGGLADGDIEFAALV</sequence>
<dbReference type="EC" id="4.3.2.11" evidence="4"/>
<dbReference type="Proteomes" id="UP001370348">
    <property type="component" value="Chromosome"/>
</dbReference>
<gene>
    <name evidence="8" type="ORF">LZC94_18410</name>
</gene>
<proteinExistence type="inferred from homology"/>
<dbReference type="Pfam" id="PF10862">
    <property type="entry name" value="FcoT"/>
    <property type="match status" value="1"/>
</dbReference>
<evidence type="ECO:0000256" key="5">
    <source>
        <dbReference type="ARBA" id="ARBA00035169"/>
    </source>
</evidence>
<accession>A0ABZ2M9K8</accession>
<dbReference type="InterPro" id="IPR043064">
    <property type="entry name" value="FcoT_ThioEstase_Rv0098-like_sf"/>
</dbReference>
<evidence type="ECO:0000256" key="6">
    <source>
        <dbReference type="ARBA" id="ARBA00035448"/>
    </source>
</evidence>
<evidence type="ECO:0000313" key="9">
    <source>
        <dbReference type="Proteomes" id="UP001370348"/>
    </source>
</evidence>
<keyword evidence="2" id="KW-0456">Lyase</keyword>
<dbReference type="RefSeq" id="WP_394828819.1">
    <property type="nucleotide sequence ID" value="NZ_CP089984.1"/>
</dbReference>
<organism evidence="8 9">
    <name type="scientific">Pendulispora albinea</name>
    <dbReference type="NCBI Taxonomy" id="2741071"/>
    <lineage>
        <taxon>Bacteria</taxon>
        <taxon>Pseudomonadati</taxon>
        <taxon>Myxococcota</taxon>
        <taxon>Myxococcia</taxon>
        <taxon>Myxococcales</taxon>
        <taxon>Sorangiineae</taxon>
        <taxon>Pendulisporaceae</taxon>
        <taxon>Pendulispora</taxon>
    </lineage>
</organism>
<comment type="similarity">
    <text evidence="3">Belongs to the FcoT family.</text>
</comment>
<evidence type="ECO:0000256" key="1">
    <source>
        <dbReference type="ARBA" id="ARBA00023098"/>
    </source>
</evidence>
<evidence type="ECO:0000256" key="3">
    <source>
        <dbReference type="ARBA" id="ARBA00035117"/>
    </source>
</evidence>
<comment type="catalytic activity">
    <reaction evidence="7">
        <text>a (3R)-3-[(carboxymethyl)amino]fatty acid + holo-[ACP] + H(+) = a (2E)-enoyl-[ACP] + glycine + H2O</text>
        <dbReference type="Rhea" id="RHEA:74923"/>
        <dbReference type="Rhea" id="RHEA-COMP:9685"/>
        <dbReference type="Rhea" id="RHEA-COMP:9925"/>
        <dbReference type="ChEBI" id="CHEBI:15377"/>
        <dbReference type="ChEBI" id="CHEBI:15378"/>
        <dbReference type="ChEBI" id="CHEBI:57305"/>
        <dbReference type="ChEBI" id="CHEBI:64479"/>
        <dbReference type="ChEBI" id="CHEBI:78784"/>
        <dbReference type="ChEBI" id="CHEBI:193080"/>
        <dbReference type="EC" id="4.3.2.11"/>
    </reaction>
    <physiologicalReaction direction="right-to-left" evidence="7">
        <dbReference type="Rhea" id="RHEA:74925"/>
    </physiologicalReaction>
</comment>
<evidence type="ECO:0000256" key="2">
    <source>
        <dbReference type="ARBA" id="ARBA00023239"/>
    </source>
</evidence>